<keyword evidence="7" id="KW-0132">Cell division</keyword>
<dbReference type="OrthoDB" id="9768187at2"/>
<evidence type="ECO:0000256" key="2">
    <source>
        <dbReference type="ARBA" id="ARBA00022692"/>
    </source>
</evidence>
<feature type="transmembrane region" description="Helical" evidence="6">
    <location>
        <begin position="325"/>
        <end position="343"/>
    </location>
</feature>
<dbReference type="GO" id="GO:0008360">
    <property type="term" value="P:regulation of cell shape"/>
    <property type="evidence" value="ECO:0007669"/>
    <property type="project" value="UniProtKB-KW"/>
</dbReference>
<evidence type="ECO:0000313" key="8">
    <source>
        <dbReference type="Proteomes" id="UP000027936"/>
    </source>
</evidence>
<dbReference type="AlphaFoldDB" id="A0A072NN48"/>
<dbReference type="Proteomes" id="UP000027936">
    <property type="component" value="Unassembled WGS sequence"/>
</dbReference>
<evidence type="ECO:0000313" key="7">
    <source>
        <dbReference type="EMBL" id="KEF38363.1"/>
    </source>
</evidence>
<proteinExistence type="predicted"/>
<dbReference type="GO" id="GO:0005886">
    <property type="term" value="C:plasma membrane"/>
    <property type="evidence" value="ECO:0007669"/>
    <property type="project" value="TreeGrafter"/>
</dbReference>
<evidence type="ECO:0000256" key="3">
    <source>
        <dbReference type="ARBA" id="ARBA00022960"/>
    </source>
</evidence>
<feature type="transmembrane region" description="Helical" evidence="6">
    <location>
        <begin position="108"/>
        <end position="133"/>
    </location>
</feature>
<dbReference type="GO" id="GO:0015648">
    <property type="term" value="F:lipid-linked peptidoglycan transporter activity"/>
    <property type="evidence" value="ECO:0007669"/>
    <property type="project" value="TreeGrafter"/>
</dbReference>
<organism evidence="7 8">
    <name type="scientific">Schinkia azotoformans MEV2011</name>
    <dbReference type="NCBI Taxonomy" id="1348973"/>
    <lineage>
        <taxon>Bacteria</taxon>
        <taxon>Bacillati</taxon>
        <taxon>Bacillota</taxon>
        <taxon>Bacilli</taxon>
        <taxon>Bacillales</taxon>
        <taxon>Bacillaceae</taxon>
        <taxon>Calidifontibacillus/Schinkia group</taxon>
        <taxon>Schinkia</taxon>
    </lineage>
</organism>
<dbReference type="EMBL" id="JJRY01000008">
    <property type="protein sequence ID" value="KEF38363.1"/>
    <property type="molecule type" value="Genomic_DNA"/>
</dbReference>
<feature type="transmembrane region" description="Helical" evidence="6">
    <location>
        <begin position="363"/>
        <end position="383"/>
    </location>
</feature>
<feature type="transmembrane region" description="Helical" evidence="6">
    <location>
        <begin position="200"/>
        <end position="220"/>
    </location>
</feature>
<comment type="subcellular location">
    <subcellularLocation>
        <location evidence="1">Membrane</location>
        <topology evidence="1">Multi-pass membrane protein</topology>
    </subcellularLocation>
</comment>
<dbReference type="PANTHER" id="PTHR30474">
    <property type="entry name" value="CELL CYCLE PROTEIN"/>
    <property type="match status" value="1"/>
</dbReference>
<dbReference type="GO" id="GO:0032153">
    <property type="term" value="C:cell division site"/>
    <property type="evidence" value="ECO:0007669"/>
    <property type="project" value="TreeGrafter"/>
</dbReference>
<keyword evidence="7" id="KW-0131">Cell cycle</keyword>
<dbReference type="GO" id="GO:0051301">
    <property type="term" value="P:cell division"/>
    <property type="evidence" value="ECO:0007669"/>
    <property type="project" value="UniProtKB-KW"/>
</dbReference>
<feature type="transmembrane region" description="Helical" evidence="6">
    <location>
        <begin position="154"/>
        <end position="171"/>
    </location>
</feature>
<feature type="transmembrane region" description="Helical" evidence="6">
    <location>
        <begin position="177"/>
        <end position="193"/>
    </location>
</feature>
<keyword evidence="4 6" id="KW-1133">Transmembrane helix</keyword>
<evidence type="ECO:0000256" key="1">
    <source>
        <dbReference type="ARBA" id="ARBA00004141"/>
    </source>
</evidence>
<dbReference type="PANTHER" id="PTHR30474:SF1">
    <property type="entry name" value="PEPTIDOGLYCAN GLYCOSYLTRANSFERASE MRDB"/>
    <property type="match status" value="1"/>
</dbReference>
<feature type="transmembrane region" description="Helical" evidence="6">
    <location>
        <begin position="53"/>
        <end position="72"/>
    </location>
</feature>
<feature type="transmembrane region" description="Helical" evidence="6">
    <location>
        <begin position="12"/>
        <end position="33"/>
    </location>
</feature>
<dbReference type="Pfam" id="PF01098">
    <property type="entry name" value="FTSW_RODA_SPOVE"/>
    <property type="match status" value="1"/>
</dbReference>
<dbReference type="PATRIC" id="fig|1348973.3.peg.2323"/>
<comment type="caution">
    <text evidence="7">The sequence shown here is derived from an EMBL/GenBank/DDBJ whole genome shotgun (WGS) entry which is preliminary data.</text>
</comment>
<dbReference type="RefSeq" id="WP_035195746.1">
    <property type="nucleotide sequence ID" value="NZ_JJRY01000008.1"/>
</dbReference>
<evidence type="ECO:0000256" key="4">
    <source>
        <dbReference type="ARBA" id="ARBA00022989"/>
    </source>
</evidence>
<name>A0A072NN48_SCHAZ</name>
<reference evidence="7 8" key="1">
    <citation type="submission" date="2014-04" db="EMBL/GenBank/DDBJ databases">
        <title>Draft genome sequence of Bacillus azotoformans MEV2011, a (co-) denitrifying strain unable to grow in the presence of oxygen.</title>
        <authorList>
            <person name="Nielsen M."/>
            <person name="Schreiber L."/>
            <person name="Finster K."/>
            <person name="Schramm A."/>
        </authorList>
    </citation>
    <scope>NUCLEOTIDE SEQUENCE [LARGE SCALE GENOMIC DNA]</scope>
    <source>
        <strain evidence="7 8">MEV2011</strain>
    </source>
</reference>
<sequence>MEIEKDKTPYQKIDVALVFIVILLGAVSVIAIYSIQPSLPAKLQNYNFVGKQVVWYLIGFVAIGVTMIIDFDRFKNFSWYLYGFGLILLLGLEILGPSKIAPDINGAVSWYVLPVIGNFQPAELMKIFLIILLSQIIANHNELYPDNRTLREDFILLGKLVGTTAPPLLLILKQPDLGTAIVVASILGSLLLVSGIRWRILFSLAASVISGIGLLVFIYFKNPEFITTYVLKAHQMNRFYGWLAPHEFSSNYGFQLIKAMLAIGSGQLQGKGILNGQVYFPEAHTDFIFAVIGEQFGFIGASIVISLFFLLVYRMIHAALESHDPYGSYLCTGVIGMITFQVFQNIGMTIQLMPITGITLPFISYGGSSLLTSMIAVGVVLNVRSRTRKYMFGN</sequence>
<keyword evidence="2 6" id="KW-0812">Transmembrane</keyword>
<feature type="transmembrane region" description="Helical" evidence="6">
    <location>
        <begin position="79"/>
        <end position="96"/>
    </location>
</feature>
<keyword evidence="5 6" id="KW-0472">Membrane</keyword>
<keyword evidence="3" id="KW-0133">Cell shape</keyword>
<feature type="transmembrane region" description="Helical" evidence="6">
    <location>
        <begin position="287"/>
        <end position="313"/>
    </location>
</feature>
<protein>
    <submittedName>
        <fullName evidence="7">Bacterial cell division membrane protein</fullName>
    </submittedName>
</protein>
<dbReference type="InterPro" id="IPR001182">
    <property type="entry name" value="FtsW/RodA"/>
</dbReference>
<accession>A0A072NN48</accession>
<gene>
    <name evidence="7" type="ORF">M670_02406</name>
</gene>
<evidence type="ECO:0000256" key="5">
    <source>
        <dbReference type="ARBA" id="ARBA00023136"/>
    </source>
</evidence>
<evidence type="ECO:0000256" key="6">
    <source>
        <dbReference type="SAM" id="Phobius"/>
    </source>
</evidence>